<sequence length="186" mass="19747">MALLTIRPIVKEGLDPIATVYETASMADLCPNDGRTFLHYKNLHAADEPILIIDSPRKCDQGVLDDITLGAIAVDTGELMIGPFDKGRFNTAEGNLAIATGEIGKGLKVTESGAGSIGAGHQEVTVEHGETYVFTAYFKKGTAANGAIYLGTVVLQDELWNSGPLTDALWTKHTKTVVADGVSLFI</sequence>
<name>X0XYB4_9ZZZZ</name>
<evidence type="ECO:0000313" key="1">
    <source>
        <dbReference type="EMBL" id="GAG48350.1"/>
    </source>
</evidence>
<dbReference type="AlphaFoldDB" id="X0XYB4"/>
<protein>
    <submittedName>
        <fullName evidence="1">Uncharacterized protein</fullName>
    </submittedName>
</protein>
<proteinExistence type="predicted"/>
<gene>
    <name evidence="1" type="ORF">S01H1_78801</name>
</gene>
<reference evidence="1" key="1">
    <citation type="journal article" date="2014" name="Front. Microbiol.">
        <title>High frequency of phylogenetically diverse reductive dehalogenase-homologous genes in deep subseafloor sedimentary metagenomes.</title>
        <authorList>
            <person name="Kawai M."/>
            <person name="Futagami T."/>
            <person name="Toyoda A."/>
            <person name="Takaki Y."/>
            <person name="Nishi S."/>
            <person name="Hori S."/>
            <person name="Arai W."/>
            <person name="Tsubouchi T."/>
            <person name="Morono Y."/>
            <person name="Uchiyama I."/>
            <person name="Ito T."/>
            <person name="Fujiyama A."/>
            <person name="Inagaki F."/>
            <person name="Takami H."/>
        </authorList>
    </citation>
    <scope>NUCLEOTIDE SEQUENCE</scope>
    <source>
        <strain evidence="1">Expedition CK06-06</strain>
    </source>
</reference>
<organism evidence="1">
    <name type="scientific">marine sediment metagenome</name>
    <dbReference type="NCBI Taxonomy" id="412755"/>
    <lineage>
        <taxon>unclassified sequences</taxon>
        <taxon>metagenomes</taxon>
        <taxon>ecological metagenomes</taxon>
    </lineage>
</organism>
<dbReference type="EMBL" id="BARS01053060">
    <property type="protein sequence ID" value="GAG48350.1"/>
    <property type="molecule type" value="Genomic_DNA"/>
</dbReference>
<dbReference type="Gene3D" id="2.60.120.260">
    <property type="entry name" value="Galactose-binding domain-like"/>
    <property type="match status" value="1"/>
</dbReference>
<feature type="non-terminal residue" evidence="1">
    <location>
        <position position="186"/>
    </location>
</feature>
<accession>X0XYB4</accession>
<comment type="caution">
    <text evidence="1">The sequence shown here is derived from an EMBL/GenBank/DDBJ whole genome shotgun (WGS) entry which is preliminary data.</text>
</comment>